<sequence length="369" mass="42371">MDQKEKTDWFEVYQPYLAFIYACVVVIGFLCAILVPSNPLIFWFPKDVPGAEIWRNILLGIVAVVGFPFVVWRSFTAHRQANIANRQTVVANKNLVLIEKGHNLDRFEKAAQLMTESDYAPRLAGLSLMFELANEFPKEYYMLAQKQFCGLIQLTGREVSSLYDLQKESREEVGPPRSSIRKKDKELSYAVADRQIHAAKRLGQEAILYFSRLRAAHFEHENDWKPEMIGAQFSELEIVHEKLELKGVDLSYSSFQGCRIKDADFSEAYMKGCNFKDANFWSCNFSNAWLRDIVNITGETSFQNSVFKDAAFSVAGSRRRDQKNYRLFSNANIDGLRVLDSVYSTLPNFHQNKTTPIDEEYFSQPTQPA</sequence>
<organism evidence="2 3">
    <name type="scientific">Pseudovibrio brasiliensis</name>
    <dbReference type="NCBI Taxonomy" id="1898042"/>
    <lineage>
        <taxon>Bacteria</taxon>
        <taxon>Pseudomonadati</taxon>
        <taxon>Pseudomonadota</taxon>
        <taxon>Alphaproteobacteria</taxon>
        <taxon>Hyphomicrobiales</taxon>
        <taxon>Stappiaceae</taxon>
        <taxon>Pseudovibrio</taxon>
    </lineage>
</organism>
<keyword evidence="1" id="KW-0812">Transmembrane</keyword>
<name>A0ABX8AQI5_9HYPH</name>
<dbReference type="PROSITE" id="PS51257">
    <property type="entry name" value="PROKAR_LIPOPROTEIN"/>
    <property type="match status" value="1"/>
</dbReference>
<keyword evidence="3" id="KW-1185">Reference proteome</keyword>
<feature type="transmembrane region" description="Helical" evidence="1">
    <location>
        <begin position="16"/>
        <end position="35"/>
    </location>
</feature>
<dbReference type="Pfam" id="PF00805">
    <property type="entry name" value="Pentapeptide"/>
    <property type="match status" value="1"/>
</dbReference>
<evidence type="ECO:0000313" key="3">
    <source>
        <dbReference type="Proteomes" id="UP000680706"/>
    </source>
</evidence>
<proteinExistence type="predicted"/>
<keyword evidence="1" id="KW-0472">Membrane</keyword>
<dbReference type="InterPro" id="IPR001646">
    <property type="entry name" value="5peptide_repeat"/>
</dbReference>
<evidence type="ECO:0000313" key="2">
    <source>
        <dbReference type="EMBL" id="QUS57333.1"/>
    </source>
</evidence>
<protein>
    <submittedName>
        <fullName evidence="2">Pentapeptide repeat-containing protein</fullName>
    </submittedName>
</protein>
<dbReference type="Gene3D" id="2.160.20.80">
    <property type="entry name" value="E3 ubiquitin-protein ligase SopA"/>
    <property type="match status" value="1"/>
</dbReference>
<reference evidence="2 3" key="1">
    <citation type="journal article" date="2021" name="Angew. Chem. Int. Ed. Engl.">
        <title>A novel family of nonribosomal peptides modulate collective behavior in Pseudovibrio bacteria isolated from marine sponges.</title>
        <authorList>
            <person name="Ioca L.P."/>
            <person name="Dai Y."/>
            <person name="Kunakom S."/>
            <person name="Diaz-Espinosa J."/>
            <person name="Krunic A."/>
            <person name="Crnkovic C.M."/>
            <person name="Orjala J."/>
            <person name="Sanchez L.M."/>
            <person name="Ferreira A.G."/>
            <person name="Berlinck R.G.S."/>
            <person name="Eustaquio A.S."/>
        </authorList>
    </citation>
    <scope>NUCLEOTIDE SEQUENCE [LARGE SCALE GENOMIC DNA]</scope>
    <source>
        <strain evidence="2 3">Ab134</strain>
    </source>
</reference>
<dbReference type="RefSeq" id="WP_075699059.1">
    <property type="nucleotide sequence ID" value="NZ_CP074126.1"/>
</dbReference>
<keyword evidence="1" id="KW-1133">Transmembrane helix</keyword>
<gene>
    <name evidence="2" type="ORF">KGB56_08070</name>
</gene>
<accession>A0ABX8AQI5</accession>
<dbReference type="EMBL" id="CP074126">
    <property type="protein sequence ID" value="QUS57333.1"/>
    <property type="molecule type" value="Genomic_DNA"/>
</dbReference>
<feature type="transmembrane region" description="Helical" evidence="1">
    <location>
        <begin position="56"/>
        <end position="75"/>
    </location>
</feature>
<dbReference type="SUPFAM" id="SSF141571">
    <property type="entry name" value="Pentapeptide repeat-like"/>
    <property type="match status" value="1"/>
</dbReference>
<dbReference type="Proteomes" id="UP000680706">
    <property type="component" value="Chromosome"/>
</dbReference>
<evidence type="ECO:0000256" key="1">
    <source>
        <dbReference type="SAM" id="Phobius"/>
    </source>
</evidence>